<name>A0ABR9UR71_9CHRO</name>
<comment type="caution">
    <text evidence="2">The sequence shown here is derived from an EMBL/GenBank/DDBJ whole genome shotgun (WGS) entry which is preliminary data.</text>
</comment>
<sequence length="131" mass="14196">MKFWRVWAILLGLSLMVGETIRSWGQGRNQLFVLDDFFVGLPLVVTAILMARPSVPRLCAFSSSFAASAGMLYGSFFEKLVDLSKPASSNIEIRLLTALIGLAFTSSMLGIFGSIRASSSVGIRNIKITSS</sequence>
<evidence type="ECO:0000313" key="3">
    <source>
        <dbReference type="Proteomes" id="UP000651156"/>
    </source>
</evidence>
<reference evidence="2 3" key="1">
    <citation type="submission" date="2020-10" db="EMBL/GenBank/DDBJ databases">
        <authorList>
            <person name="Castelo-Branco R."/>
            <person name="Eusebio N."/>
            <person name="Adriana R."/>
            <person name="Vieira A."/>
            <person name="Brugerolle De Fraissinette N."/>
            <person name="Rezende De Castro R."/>
            <person name="Schneider M.P."/>
            <person name="Vasconcelos V."/>
            <person name="Leao P.N."/>
        </authorList>
    </citation>
    <scope>NUCLEOTIDE SEQUENCE [LARGE SCALE GENOMIC DNA]</scope>
    <source>
        <strain evidence="2 3">LEGE 06123</strain>
    </source>
</reference>
<protein>
    <submittedName>
        <fullName evidence="2">Uncharacterized protein</fullName>
    </submittedName>
</protein>
<evidence type="ECO:0000256" key="1">
    <source>
        <dbReference type="SAM" id="Phobius"/>
    </source>
</evidence>
<feature type="transmembrane region" description="Helical" evidence="1">
    <location>
        <begin position="32"/>
        <end position="51"/>
    </location>
</feature>
<keyword evidence="1" id="KW-0812">Transmembrane</keyword>
<dbReference type="EMBL" id="JADEWN010000021">
    <property type="protein sequence ID" value="MBE9190786.1"/>
    <property type="molecule type" value="Genomic_DNA"/>
</dbReference>
<organism evidence="2 3">
    <name type="scientific">Gloeocapsopsis crepidinum LEGE 06123</name>
    <dbReference type="NCBI Taxonomy" id="588587"/>
    <lineage>
        <taxon>Bacteria</taxon>
        <taxon>Bacillati</taxon>
        <taxon>Cyanobacteriota</taxon>
        <taxon>Cyanophyceae</taxon>
        <taxon>Oscillatoriophycideae</taxon>
        <taxon>Chroococcales</taxon>
        <taxon>Chroococcaceae</taxon>
        <taxon>Gloeocapsopsis</taxon>
    </lineage>
</organism>
<dbReference type="RefSeq" id="WP_193931956.1">
    <property type="nucleotide sequence ID" value="NZ_CAWPMZ010000045.1"/>
</dbReference>
<gene>
    <name evidence="2" type="ORF">IQ230_10545</name>
</gene>
<accession>A0ABR9UR71</accession>
<feature type="transmembrane region" description="Helical" evidence="1">
    <location>
        <begin position="58"/>
        <end position="76"/>
    </location>
</feature>
<keyword evidence="1" id="KW-0472">Membrane</keyword>
<feature type="transmembrane region" description="Helical" evidence="1">
    <location>
        <begin position="96"/>
        <end position="115"/>
    </location>
</feature>
<keyword evidence="1" id="KW-1133">Transmembrane helix</keyword>
<evidence type="ECO:0000313" key="2">
    <source>
        <dbReference type="EMBL" id="MBE9190786.1"/>
    </source>
</evidence>
<dbReference type="Proteomes" id="UP000651156">
    <property type="component" value="Unassembled WGS sequence"/>
</dbReference>
<proteinExistence type="predicted"/>
<keyword evidence="3" id="KW-1185">Reference proteome</keyword>